<name>A0AAV7NX21_PLEWA</name>
<accession>A0AAV7NX21</accession>
<proteinExistence type="predicted"/>
<evidence type="ECO:0000313" key="2">
    <source>
        <dbReference type="Proteomes" id="UP001066276"/>
    </source>
</evidence>
<organism evidence="1 2">
    <name type="scientific">Pleurodeles waltl</name>
    <name type="common">Iberian ribbed newt</name>
    <dbReference type="NCBI Taxonomy" id="8319"/>
    <lineage>
        <taxon>Eukaryota</taxon>
        <taxon>Metazoa</taxon>
        <taxon>Chordata</taxon>
        <taxon>Craniata</taxon>
        <taxon>Vertebrata</taxon>
        <taxon>Euteleostomi</taxon>
        <taxon>Amphibia</taxon>
        <taxon>Batrachia</taxon>
        <taxon>Caudata</taxon>
        <taxon>Salamandroidea</taxon>
        <taxon>Salamandridae</taxon>
        <taxon>Pleurodelinae</taxon>
        <taxon>Pleurodeles</taxon>
    </lineage>
</organism>
<keyword evidence="2" id="KW-1185">Reference proteome</keyword>
<dbReference type="EMBL" id="JANPWB010000012">
    <property type="protein sequence ID" value="KAJ1119981.1"/>
    <property type="molecule type" value="Genomic_DNA"/>
</dbReference>
<dbReference type="Proteomes" id="UP001066276">
    <property type="component" value="Chromosome 8"/>
</dbReference>
<dbReference type="InterPro" id="IPR042566">
    <property type="entry name" value="L1_C"/>
</dbReference>
<comment type="caution">
    <text evidence="1">The sequence shown here is derived from an EMBL/GenBank/DDBJ whole genome shotgun (WGS) entry which is preliminary data.</text>
</comment>
<reference evidence="1" key="1">
    <citation type="journal article" date="2022" name="bioRxiv">
        <title>Sequencing and chromosome-scale assembly of the giantPleurodeles waltlgenome.</title>
        <authorList>
            <person name="Brown T."/>
            <person name="Elewa A."/>
            <person name="Iarovenko S."/>
            <person name="Subramanian E."/>
            <person name="Araus A.J."/>
            <person name="Petzold A."/>
            <person name="Susuki M."/>
            <person name="Suzuki K.-i.T."/>
            <person name="Hayashi T."/>
            <person name="Toyoda A."/>
            <person name="Oliveira C."/>
            <person name="Osipova E."/>
            <person name="Leigh N.D."/>
            <person name="Simon A."/>
            <person name="Yun M.H."/>
        </authorList>
    </citation>
    <scope>NUCLEOTIDE SEQUENCE</scope>
    <source>
        <strain evidence="1">20211129_DDA</strain>
        <tissue evidence="1">Liver</tissue>
    </source>
</reference>
<sequence length="167" mass="19384">MFRGRTSPQNSGKEPTPLQASPLPMIVQILGKEPTLPQAQPQPIIARILNYMDRNAIPTYARLQDNITYQWHHIMIYPDYTKRVQPQHQFFTAAKQCLWDLKLQYILLYPACLSVVFNSQTLFCGSLEDIFRWTVKKVTFKPSLCSDASAPMKKFNISKSYRRDGER</sequence>
<dbReference type="AlphaFoldDB" id="A0AAV7NX21"/>
<protein>
    <submittedName>
        <fullName evidence="1">Uncharacterized protein</fullName>
    </submittedName>
</protein>
<gene>
    <name evidence="1" type="ORF">NDU88_008164</name>
</gene>
<dbReference type="Gene3D" id="3.30.250.20">
    <property type="entry name" value="L1 transposable element, C-terminal domain"/>
    <property type="match status" value="1"/>
</dbReference>
<evidence type="ECO:0000313" key="1">
    <source>
        <dbReference type="EMBL" id="KAJ1119981.1"/>
    </source>
</evidence>